<dbReference type="AlphaFoldDB" id="A0A0P7V2J5"/>
<dbReference type="Pfam" id="PF17039">
    <property type="entry name" value="Glyco_tran_10_N"/>
    <property type="match status" value="1"/>
</dbReference>
<evidence type="ECO:0000256" key="14">
    <source>
        <dbReference type="ARBA" id="ARBA00023180"/>
    </source>
</evidence>
<evidence type="ECO:0000256" key="5">
    <source>
        <dbReference type="ARBA" id="ARBA00022676"/>
    </source>
</evidence>
<evidence type="ECO:0000256" key="21">
    <source>
        <dbReference type="ARBA" id="ARBA00037848"/>
    </source>
</evidence>
<keyword evidence="13" id="KW-1015">Disulfide bond</keyword>
<dbReference type="InterPro" id="IPR031481">
    <property type="entry name" value="Glyco_tran_10_N"/>
</dbReference>
<evidence type="ECO:0000313" key="29">
    <source>
        <dbReference type="Proteomes" id="UP000034805"/>
    </source>
</evidence>
<dbReference type="GO" id="GO:0032580">
    <property type="term" value="C:Golgi cisterna membrane"/>
    <property type="evidence" value="ECO:0007669"/>
    <property type="project" value="UniProtKB-SubCell"/>
</dbReference>
<comment type="subunit">
    <text evidence="4">Homodimer.</text>
</comment>
<evidence type="ECO:0000256" key="16">
    <source>
        <dbReference type="ARBA" id="ARBA00036053"/>
    </source>
</evidence>
<dbReference type="Proteomes" id="UP000034805">
    <property type="component" value="Unassembled WGS sequence"/>
</dbReference>
<evidence type="ECO:0000256" key="2">
    <source>
        <dbReference type="ARBA" id="ARBA00004934"/>
    </source>
</evidence>
<evidence type="ECO:0000256" key="24">
    <source>
        <dbReference type="RuleBase" id="RU003832"/>
    </source>
</evidence>
<feature type="domain" description="Fucosyltransferase N-terminal" evidence="27">
    <location>
        <begin position="41"/>
        <end position="132"/>
    </location>
</feature>
<dbReference type="STRING" id="113540.ENSSFOP00015037558"/>
<evidence type="ECO:0000256" key="3">
    <source>
        <dbReference type="ARBA" id="ARBA00008919"/>
    </source>
</evidence>
<comment type="pathway">
    <text evidence="1">Protein modification; protein glycosylation.</text>
</comment>
<evidence type="ECO:0000256" key="19">
    <source>
        <dbReference type="ARBA" id="ARBA00036481"/>
    </source>
</evidence>
<keyword evidence="5 24" id="KW-0328">Glycosyltransferase</keyword>
<accession>A0A0P7V2J5</accession>
<evidence type="ECO:0000256" key="22">
    <source>
        <dbReference type="ARBA" id="ARBA00043828"/>
    </source>
</evidence>
<evidence type="ECO:0000259" key="26">
    <source>
        <dbReference type="Pfam" id="PF00852"/>
    </source>
</evidence>
<dbReference type="Gene3D" id="3.40.50.11660">
    <property type="entry name" value="Glycosyl transferase family 10, C-terminal domain"/>
    <property type="match status" value="1"/>
</dbReference>
<name>A0A0P7V2J5_SCLFO</name>
<evidence type="ECO:0000256" key="4">
    <source>
        <dbReference type="ARBA" id="ARBA00011738"/>
    </source>
</evidence>
<evidence type="ECO:0000256" key="15">
    <source>
        <dbReference type="ARBA" id="ARBA00029329"/>
    </source>
</evidence>
<dbReference type="GO" id="GO:0017083">
    <property type="term" value="F:4-galactosyl-N-acetylglucosaminide 3-alpha-L-fucosyltransferase activity"/>
    <property type="evidence" value="ECO:0007669"/>
    <property type="project" value="UniProtKB-EC"/>
</dbReference>
<evidence type="ECO:0000256" key="9">
    <source>
        <dbReference type="ARBA" id="ARBA00022989"/>
    </source>
</evidence>
<dbReference type="InterPro" id="IPR038577">
    <property type="entry name" value="GT10-like_C_sf"/>
</dbReference>
<evidence type="ECO:0000256" key="7">
    <source>
        <dbReference type="ARBA" id="ARBA00022692"/>
    </source>
</evidence>
<dbReference type="InterPro" id="IPR055270">
    <property type="entry name" value="Glyco_tran_10_C"/>
</dbReference>
<dbReference type="GO" id="GO:0006629">
    <property type="term" value="P:lipid metabolic process"/>
    <property type="evidence" value="ECO:0007669"/>
    <property type="project" value="UniProtKB-KW"/>
</dbReference>
<evidence type="ECO:0000256" key="6">
    <source>
        <dbReference type="ARBA" id="ARBA00022679"/>
    </source>
</evidence>
<comment type="caution">
    <text evidence="28">The sequence shown here is derived from an EMBL/GenBank/DDBJ whole genome shotgun (WGS) entry which is preliminary data.</text>
</comment>
<comment type="catalytic activity">
    <reaction evidence="23">
        <text>an alpha-L-Fuc-(1-&gt;2)-beta-D-Gal-(1-&gt;4)-beta-D-GlcNAc derivative + GDP-beta-L-fucose = an alpha-L-Fuc-(1-&gt;2)-beta-D-Gal-(1-&gt;4)-[alpha-L-Fuc-(1-&gt;3)]-beta-D-GlcNAc derivative + GDP + H(+)</text>
        <dbReference type="Rhea" id="RHEA:77191"/>
        <dbReference type="ChEBI" id="CHEBI:15378"/>
        <dbReference type="ChEBI" id="CHEBI:57273"/>
        <dbReference type="ChEBI" id="CHEBI:58189"/>
        <dbReference type="ChEBI" id="CHEBI:133510"/>
        <dbReference type="ChEBI" id="CHEBI:195560"/>
    </reaction>
    <physiologicalReaction direction="left-to-right" evidence="23">
        <dbReference type="Rhea" id="RHEA:77192"/>
    </physiologicalReaction>
</comment>
<comment type="similarity">
    <text evidence="3 24">Belongs to the glycosyltransferase 10 family.</text>
</comment>
<comment type="catalytic activity">
    <reaction evidence="15">
        <text>a beta-D-galactosyl-(1-&gt;4)-N-acetyl-beta-D-glucosaminyl derivative + GDP-beta-L-fucose = a beta-D-galactosyl-(1-&gt;4)-[alpha-L-fucosyl-(1-&gt;3)]-N-acetyl-beta-D-glucosaminyl derivative + GDP + H(+)</text>
        <dbReference type="Rhea" id="RHEA:14257"/>
        <dbReference type="ChEBI" id="CHEBI:15378"/>
        <dbReference type="ChEBI" id="CHEBI:57273"/>
        <dbReference type="ChEBI" id="CHEBI:58189"/>
        <dbReference type="ChEBI" id="CHEBI:133507"/>
        <dbReference type="ChEBI" id="CHEBI:137941"/>
        <dbReference type="EC" id="2.4.1.152"/>
    </reaction>
    <physiologicalReaction direction="left-to-right" evidence="15">
        <dbReference type="Rhea" id="RHEA:14258"/>
    </physiologicalReaction>
</comment>
<dbReference type="UniPathway" id="UPA00378"/>
<keyword evidence="7 24" id="KW-0812">Transmembrane</keyword>
<evidence type="ECO:0000256" key="12">
    <source>
        <dbReference type="ARBA" id="ARBA00023136"/>
    </source>
</evidence>
<gene>
    <name evidence="28" type="ORF">Z043_114870</name>
</gene>
<evidence type="ECO:0000256" key="25">
    <source>
        <dbReference type="SAM" id="MobiDB-lite"/>
    </source>
</evidence>
<comment type="catalytic activity">
    <reaction evidence="16">
        <text>alpha-D-galactosyl-(1-&gt;3)-beta-D-galactosyl-(1-&gt;4)-N-acetyl-beta-D-glucosaminyl-(1-&gt;3)-beta-D-galactosyl-(1-&gt;4)-beta-D-glucosyl-(1&lt;-&gt;1')-ceramide + GDP-beta-L-fucose = a neolactoside IV(3)-alpha-Gal,III(3)-alpha-Fuc-nLc4Cer + GDP + H(+)</text>
        <dbReference type="Rhea" id="RHEA:48380"/>
        <dbReference type="ChEBI" id="CHEBI:15378"/>
        <dbReference type="ChEBI" id="CHEBI:57273"/>
        <dbReference type="ChEBI" id="CHEBI:58189"/>
        <dbReference type="ChEBI" id="CHEBI:90380"/>
        <dbReference type="ChEBI" id="CHEBI:90381"/>
    </reaction>
    <physiologicalReaction direction="left-to-right" evidence="16">
        <dbReference type="Rhea" id="RHEA:48381"/>
    </physiologicalReaction>
</comment>
<dbReference type="EC" id="2.4.1.-" evidence="24"/>
<keyword evidence="10 24" id="KW-0333">Golgi apparatus</keyword>
<comment type="catalytic activity">
    <reaction evidence="22">
        <text>beta-D-Gal-(1-&gt;4)-beta-D-GlcNAc-(1-&gt;3)-beta-D-Gal-(1-&gt;4)-D-Glc + GDP-beta-L-fucose = beta-D-Gal-(1-&gt;4)-[alpha-L-Fuc-(1-&gt;3)]-beta-D-GlcNAc-(1-&gt;3)-beta-D-Gal-(1-&gt;4)-D-Glc + GDP + H(+)</text>
        <dbReference type="Rhea" id="RHEA:77187"/>
        <dbReference type="ChEBI" id="CHEBI:15378"/>
        <dbReference type="ChEBI" id="CHEBI:57273"/>
        <dbReference type="ChEBI" id="CHEBI:58189"/>
        <dbReference type="ChEBI" id="CHEBI:60239"/>
        <dbReference type="ChEBI" id="CHEBI:61352"/>
    </reaction>
    <physiologicalReaction direction="left-to-right" evidence="22">
        <dbReference type="Rhea" id="RHEA:77188"/>
    </physiologicalReaction>
</comment>
<keyword evidence="9" id="KW-1133">Transmembrane helix</keyword>
<evidence type="ECO:0000256" key="1">
    <source>
        <dbReference type="ARBA" id="ARBA00004922"/>
    </source>
</evidence>
<evidence type="ECO:0000256" key="20">
    <source>
        <dbReference type="ARBA" id="ARBA00036757"/>
    </source>
</evidence>
<keyword evidence="11" id="KW-0443">Lipid metabolism</keyword>
<keyword evidence="8" id="KW-0735">Signal-anchor</keyword>
<dbReference type="PANTHER" id="PTHR11929:SF10">
    <property type="entry name" value="4-GALACTOSYL-N-ACETYLGLUCOSAMINIDE 3-ALPHA-L-FUCOSYLTRANSFERASE 9"/>
    <property type="match status" value="1"/>
</dbReference>
<feature type="domain" description="Fucosyltransferase C-terminal" evidence="26">
    <location>
        <begin position="149"/>
        <end position="231"/>
    </location>
</feature>
<evidence type="ECO:0000256" key="10">
    <source>
        <dbReference type="ARBA" id="ARBA00023034"/>
    </source>
</evidence>
<evidence type="ECO:0000256" key="8">
    <source>
        <dbReference type="ARBA" id="ARBA00022968"/>
    </source>
</evidence>
<keyword evidence="12" id="KW-0472">Membrane</keyword>
<dbReference type="PANTHER" id="PTHR11929">
    <property type="entry name" value="ALPHA- 1,3 -FUCOSYLTRANSFERASE"/>
    <property type="match status" value="1"/>
</dbReference>
<organism evidence="28 29">
    <name type="scientific">Scleropages formosus</name>
    <name type="common">Asian bonytongue</name>
    <name type="synonym">Osteoglossum formosum</name>
    <dbReference type="NCBI Taxonomy" id="113540"/>
    <lineage>
        <taxon>Eukaryota</taxon>
        <taxon>Metazoa</taxon>
        <taxon>Chordata</taxon>
        <taxon>Craniata</taxon>
        <taxon>Vertebrata</taxon>
        <taxon>Euteleostomi</taxon>
        <taxon>Actinopterygii</taxon>
        <taxon>Neopterygii</taxon>
        <taxon>Teleostei</taxon>
        <taxon>Osteoglossocephala</taxon>
        <taxon>Osteoglossomorpha</taxon>
        <taxon>Osteoglossiformes</taxon>
        <taxon>Osteoglossidae</taxon>
        <taxon>Scleropages</taxon>
    </lineage>
</organism>
<keyword evidence="6 24" id="KW-0808">Transferase</keyword>
<evidence type="ECO:0000256" key="17">
    <source>
        <dbReference type="ARBA" id="ARBA00036234"/>
    </source>
</evidence>
<comment type="pathway">
    <text evidence="2">Glycolipid biosynthesis.</text>
</comment>
<dbReference type="InterPro" id="IPR001503">
    <property type="entry name" value="Glyco_trans_10"/>
</dbReference>
<keyword evidence="14" id="KW-0325">Glycoprotein</keyword>
<evidence type="ECO:0000256" key="18">
    <source>
        <dbReference type="ARBA" id="ARBA00036295"/>
    </source>
</evidence>
<comment type="catalytic activity">
    <reaction evidence="19">
        <text>an N-acetyl-alpha-neuraminyl-(2-&gt;3)-beta-D-galactosyl-(1-&gt;4)-N-acetyl-beta-D-glucosaminyl derivative + GDP-beta-L-fucose = an alpha-Neu5Ac-(2-&gt;3)-beta-D-Gal-(1-&gt;4)-[alpha-L-Fuc-(1-&gt;3)]-beta-D-GlcNAc derivative + GDP + H(+)</text>
        <dbReference type="Rhea" id="RHEA:56076"/>
        <dbReference type="ChEBI" id="CHEBI:15378"/>
        <dbReference type="ChEBI" id="CHEBI:57273"/>
        <dbReference type="ChEBI" id="CHEBI:58189"/>
        <dbReference type="ChEBI" id="CHEBI:136545"/>
        <dbReference type="ChEBI" id="CHEBI:139509"/>
    </reaction>
    <physiologicalReaction direction="left-to-right" evidence="19">
        <dbReference type="Rhea" id="RHEA:56077"/>
    </physiologicalReaction>
</comment>
<evidence type="ECO:0000259" key="27">
    <source>
        <dbReference type="Pfam" id="PF17039"/>
    </source>
</evidence>
<dbReference type="Pfam" id="PF00852">
    <property type="entry name" value="Glyco_transf_10"/>
    <property type="match status" value="1"/>
</dbReference>
<reference evidence="28 29" key="1">
    <citation type="submission" date="2015-08" db="EMBL/GenBank/DDBJ databases">
        <title>The genome of the Asian arowana (Scleropages formosus).</title>
        <authorList>
            <person name="Tan M.H."/>
            <person name="Gan H.M."/>
            <person name="Croft L.J."/>
            <person name="Austin C.M."/>
        </authorList>
    </citation>
    <scope>NUCLEOTIDE SEQUENCE [LARGE SCALE GENOMIC DNA]</scope>
    <source>
        <strain evidence="28">Aro1</strain>
    </source>
</reference>
<evidence type="ECO:0000256" key="23">
    <source>
        <dbReference type="ARBA" id="ARBA00043838"/>
    </source>
</evidence>
<proteinExistence type="inferred from homology"/>
<dbReference type="EMBL" id="JARO02005536">
    <property type="protein sequence ID" value="KPP66607.1"/>
    <property type="molecule type" value="Genomic_DNA"/>
</dbReference>
<protein>
    <recommendedName>
        <fullName evidence="24">Fucosyltransferase</fullName>
        <ecNumber evidence="24">2.4.1.-</ecNumber>
    </recommendedName>
</protein>
<comment type="catalytic activity">
    <reaction evidence="18">
        <text>alpha-N-glycoloylneuraminosyl-(2-&gt;3)-beta-D-galactosyl-(1-&gt;4)-N-acetyl-beta-D-glucosaminyl-(1-&gt;3)-beta-D-galactosyl-(1-&gt;4)-N-acetyl-beta-D-glucosaminyl-(1-&gt;3)-beta-D-galactosyl-(1-&gt;4)-beta-D-glucosyl-(1&lt;-&gt;1')-ceramide + GDP-beta-L-fucose = alpha-N-glycoloylneuraminosyl-(2-&gt;3)-beta-D-galactosyl-(1-&gt;4)-N-acetyl-beta-D-glucosaminyl-(1-&gt;3)-beta-D-galactosyl-(1-&gt;4)-[alpha-L-fucosyl-(1-&gt;3)]-N-acetyl-beta-D-glucosaminyl-(1-&gt;3)-beta-D-galactosyl-(1-&gt;4)-beta-D-glucosyl-(1&lt;-&gt;1')-ceramide + GDP + H(+)</text>
        <dbReference type="Rhea" id="RHEA:48388"/>
        <dbReference type="ChEBI" id="CHEBI:15378"/>
        <dbReference type="ChEBI" id="CHEBI:57273"/>
        <dbReference type="ChEBI" id="CHEBI:58189"/>
        <dbReference type="ChEBI" id="CHEBI:90383"/>
        <dbReference type="ChEBI" id="CHEBI:90384"/>
    </reaction>
    <physiologicalReaction direction="left-to-right" evidence="18">
        <dbReference type="Rhea" id="RHEA:48389"/>
    </physiologicalReaction>
</comment>
<sequence>MMRKQESKLALRSRNTGNDPPVQPRTHKHNSYENCVSNVHPHVDLGDCSSLFGIDGHSITEERALYDVADGVLIHHRDIKRDLSNTPQAPHPSLQKWVWMNFESPSNAPRIDTIKDLFNLTTNYRRDADIAMHESLVVTDKPKLFQVLKKSLLVCWIVRGWNPGHQRVKYYTELKQHIDISVFVGHFRPLSNEEYITTMVSCKFYLSFESSSHVDYITEKLYKWLLLGAVPCEG</sequence>
<dbReference type="SUPFAM" id="SSF53756">
    <property type="entry name" value="UDP-Glycosyltransferase/glycogen phosphorylase"/>
    <property type="match status" value="1"/>
</dbReference>
<evidence type="ECO:0000256" key="11">
    <source>
        <dbReference type="ARBA" id="ARBA00023098"/>
    </source>
</evidence>
<comment type="catalytic activity">
    <reaction evidence="20">
        <text>a neolactoside nLc4Cer + GDP-beta-L-fucose = a neolactoside III(3)-alpha-Fuc-nLc4Cer + GDP + H(+)</text>
        <dbReference type="Rhea" id="RHEA:48376"/>
        <dbReference type="ChEBI" id="CHEBI:15378"/>
        <dbReference type="ChEBI" id="CHEBI:57273"/>
        <dbReference type="ChEBI" id="CHEBI:58189"/>
        <dbReference type="ChEBI" id="CHEBI:90376"/>
        <dbReference type="ChEBI" id="CHEBI:90379"/>
    </reaction>
    <physiologicalReaction direction="left-to-right" evidence="20">
        <dbReference type="Rhea" id="RHEA:48377"/>
    </physiologicalReaction>
</comment>
<evidence type="ECO:0000256" key="13">
    <source>
        <dbReference type="ARBA" id="ARBA00023157"/>
    </source>
</evidence>
<evidence type="ECO:0000313" key="28">
    <source>
        <dbReference type="EMBL" id="KPP66607.1"/>
    </source>
</evidence>
<comment type="catalytic activity">
    <reaction evidence="17">
        <text>an alpha-Neu5Ac-(2-&gt;3)-beta-D-Gal-(1-&gt;4)-beta-D-GlcNAc-(1-&gt;3)-beta-D-Gal-(1-&gt;4)-beta-D-GlcNAc derivative + GDP-beta-L-fucose = an alpha-Neu5Ac-(2-&gt;3)-beta-D-Gal-(1-&gt;4)-beta-D-GlcNAc-(1-&gt;3)-beta-D-Gal-(1-&gt;4)-[alpha-L-Fuc-(1-&gt;3)]-beta-D-GlcNAc derivative + GDP + H(+)</text>
        <dbReference type="Rhea" id="RHEA:68044"/>
        <dbReference type="ChEBI" id="CHEBI:15378"/>
        <dbReference type="ChEBI" id="CHEBI:57273"/>
        <dbReference type="ChEBI" id="CHEBI:58189"/>
        <dbReference type="ChEBI" id="CHEBI:145343"/>
        <dbReference type="ChEBI" id="CHEBI:176900"/>
    </reaction>
    <physiologicalReaction direction="left-to-right" evidence="17">
        <dbReference type="Rhea" id="RHEA:68045"/>
    </physiologicalReaction>
</comment>
<comment type="subcellular location">
    <subcellularLocation>
        <location evidence="24">Golgi apparatus</location>
        <location evidence="24">Golgi stack membrane</location>
        <topology evidence="24">Single-pass type II membrane protein</topology>
    </subcellularLocation>
    <subcellularLocation>
        <location evidence="21">Golgi apparatus</location>
        <location evidence="21">trans-Golgi network membrane</location>
        <topology evidence="21">Single-pass type II membrane protein</topology>
    </subcellularLocation>
</comment>
<feature type="region of interest" description="Disordered" evidence="25">
    <location>
        <begin position="1"/>
        <end position="29"/>
    </location>
</feature>